<evidence type="ECO:0000256" key="4">
    <source>
        <dbReference type="ARBA" id="ARBA00023163"/>
    </source>
</evidence>
<dbReference type="NCBIfam" id="TIGR02937">
    <property type="entry name" value="sigma70-ECF"/>
    <property type="match status" value="1"/>
</dbReference>
<dbReference type="InterPro" id="IPR013325">
    <property type="entry name" value="RNA_pol_sigma_r2"/>
</dbReference>
<dbReference type="EMBL" id="VIWO01000008">
    <property type="protein sequence ID" value="TWF35820.1"/>
    <property type="molecule type" value="Genomic_DNA"/>
</dbReference>
<keyword evidence="4" id="KW-0804">Transcription</keyword>
<evidence type="ECO:0000256" key="3">
    <source>
        <dbReference type="ARBA" id="ARBA00023082"/>
    </source>
</evidence>
<dbReference type="Proteomes" id="UP000320811">
    <property type="component" value="Unassembled WGS sequence"/>
</dbReference>
<dbReference type="SUPFAM" id="SSF88946">
    <property type="entry name" value="Sigma2 domain of RNA polymerase sigma factors"/>
    <property type="match status" value="1"/>
</dbReference>
<dbReference type="Gene3D" id="1.10.1740.10">
    <property type="match status" value="1"/>
</dbReference>
<dbReference type="GO" id="GO:0016987">
    <property type="term" value="F:sigma factor activity"/>
    <property type="evidence" value="ECO:0007669"/>
    <property type="project" value="UniProtKB-KW"/>
</dbReference>
<feature type="domain" description="RNA polymerase sigma factor 70 region 4 type 2" evidence="5">
    <location>
        <begin position="122"/>
        <end position="173"/>
    </location>
</feature>
<dbReference type="InterPro" id="IPR013324">
    <property type="entry name" value="RNA_pol_sigma_r3/r4-like"/>
</dbReference>
<keyword evidence="2" id="KW-0805">Transcription regulation</keyword>
<dbReference type="InterPro" id="IPR039425">
    <property type="entry name" value="RNA_pol_sigma-70-like"/>
</dbReference>
<name>A0A561PCM1_9BACT</name>
<proteinExistence type="inferred from homology"/>
<evidence type="ECO:0000313" key="6">
    <source>
        <dbReference type="EMBL" id="TWF35820.1"/>
    </source>
</evidence>
<protein>
    <submittedName>
        <fullName evidence="6">RNA polymerase sigma factor (Sigma-70 family)</fullName>
    </submittedName>
</protein>
<dbReference type="SUPFAM" id="SSF88659">
    <property type="entry name" value="Sigma3 and sigma4 domains of RNA polymerase sigma factors"/>
    <property type="match status" value="1"/>
</dbReference>
<accession>A0A561PCM1</accession>
<evidence type="ECO:0000259" key="5">
    <source>
        <dbReference type="Pfam" id="PF08281"/>
    </source>
</evidence>
<comment type="similarity">
    <text evidence="1">Belongs to the sigma-70 factor family. ECF subfamily.</text>
</comment>
<keyword evidence="7" id="KW-1185">Reference proteome</keyword>
<dbReference type="PANTHER" id="PTHR43133">
    <property type="entry name" value="RNA POLYMERASE ECF-TYPE SIGMA FACTO"/>
    <property type="match status" value="1"/>
</dbReference>
<dbReference type="InterPro" id="IPR014284">
    <property type="entry name" value="RNA_pol_sigma-70_dom"/>
</dbReference>
<dbReference type="GO" id="GO:0006352">
    <property type="term" value="P:DNA-templated transcription initiation"/>
    <property type="evidence" value="ECO:0007669"/>
    <property type="project" value="InterPro"/>
</dbReference>
<dbReference type="Pfam" id="PF08281">
    <property type="entry name" value="Sigma70_r4_2"/>
    <property type="match status" value="1"/>
</dbReference>
<evidence type="ECO:0000256" key="1">
    <source>
        <dbReference type="ARBA" id="ARBA00010641"/>
    </source>
</evidence>
<organism evidence="6 7">
    <name type="scientific">Chitinophaga polysaccharea</name>
    <dbReference type="NCBI Taxonomy" id="1293035"/>
    <lineage>
        <taxon>Bacteria</taxon>
        <taxon>Pseudomonadati</taxon>
        <taxon>Bacteroidota</taxon>
        <taxon>Chitinophagia</taxon>
        <taxon>Chitinophagales</taxon>
        <taxon>Chitinophagaceae</taxon>
        <taxon>Chitinophaga</taxon>
    </lineage>
</organism>
<dbReference type="RefSeq" id="WP_186452583.1">
    <property type="nucleotide sequence ID" value="NZ_VIWO01000008.1"/>
</dbReference>
<dbReference type="PANTHER" id="PTHR43133:SF46">
    <property type="entry name" value="RNA POLYMERASE SIGMA-70 FACTOR ECF SUBFAMILY"/>
    <property type="match status" value="1"/>
</dbReference>
<gene>
    <name evidence="6" type="ORF">FHW36_108176</name>
</gene>
<sequence>MHDNELWYSYKEGDVKALEGLYEQYYTPLSNYGFRFTPDNVCVEESLQDLFRKLWQNREGITSPLVVKQYLYRSYRRILLRRLEVPCRHEEEFAGEHIPFNVEVAGEHPMVGQERMAVLRSKISTLMGILSNRQREAAFLKYYEGLSYEQIAEIMHMNITGTCKLIYHALERLREKVGDFTLLVLLYILKRKV</sequence>
<dbReference type="InterPro" id="IPR036388">
    <property type="entry name" value="WH-like_DNA-bd_sf"/>
</dbReference>
<evidence type="ECO:0000313" key="7">
    <source>
        <dbReference type="Proteomes" id="UP000320811"/>
    </source>
</evidence>
<dbReference type="Gene3D" id="1.10.10.10">
    <property type="entry name" value="Winged helix-like DNA-binding domain superfamily/Winged helix DNA-binding domain"/>
    <property type="match status" value="1"/>
</dbReference>
<dbReference type="InterPro" id="IPR013249">
    <property type="entry name" value="RNA_pol_sigma70_r4_t2"/>
</dbReference>
<dbReference type="GO" id="GO:0003677">
    <property type="term" value="F:DNA binding"/>
    <property type="evidence" value="ECO:0007669"/>
    <property type="project" value="InterPro"/>
</dbReference>
<reference evidence="6 7" key="1">
    <citation type="submission" date="2019-06" db="EMBL/GenBank/DDBJ databases">
        <title>Sorghum-associated microbial communities from plants grown in Nebraska, USA.</title>
        <authorList>
            <person name="Schachtman D."/>
        </authorList>
    </citation>
    <scope>NUCLEOTIDE SEQUENCE [LARGE SCALE GENOMIC DNA]</scope>
    <source>
        <strain evidence="6 7">1209</strain>
    </source>
</reference>
<evidence type="ECO:0000256" key="2">
    <source>
        <dbReference type="ARBA" id="ARBA00023015"/>
    </source>
</evidence>
<comment type="caution">
    <text evidence="6">The sequence shown here is derived from an EMBL/GenBank/DDBJ whole genome shotgun (WGS) entry which is preliminary data.</text>
</comment>
<keyword evidence="3" id="KW-0731">Sigma factor</keyword>
<dbReference type="AlphaFoldDB" id="A0A561PCM1"/>